<feature type="domain" description="T-box" evidence="6">
    <location>
        <begin position="1"/>
        <end position="174"/>
    </location>
</feature>
<dbReference type="InParanoid" id="A0A7J8C935"/>
<evidence type="ECO:0000256" key="3">
    <source>
        <dbReference type="ARBA" id="ARBA00023163"/>
    </source>
</evidence>
<proteinExistence type="predicted"/>
<keyword evidence="8" id="KW-1185">Reference proteome</keyword>
<evidence type="ECO:0000256" key="1">
    <source>
        <dbReference type="ARBA" id="ARBA00023015"/>
    </source>
</evidence>
<reference evidence="7 8" key="1">
    <citation type="journal article" date="2020" name="Nature">
        <title>Six reference-quality genomes reveal evolution of bat adaptations.</title>
        <authorList>
            <person name="Jebb D."/>
            <person name="Huang Z."/>
            <person name="Pippel M."/>
            <person name="Hughes G.M."/>
            <person name="Lavrichenko K."/>
            <person name="Devanna P."/>
            <person name="Winkler S."/>
            <person name="Jermiin L.S."/>
            <person name="Skirmuntt E.C."/>
            <person name="Katzourakis A."/>
            <person name="Burkitt-Gray L."/>
            <person name="Ray D.A."/>
            <person name="Sullivan K.A.M."/>
            <person name="Roscito J.G."/>
            <person name="Kirilenko B.M."/>
            <person name="Davalos L.M."/>
            <person name="Corthals A.P."/>
            <person name="Power M.L."/>
            <person name="Jones G."/>
            <person name="Ransome R.D."/>
            <person name="Dechmann D.K.N."/>
            <person name="Locatelli A.G."/>
            <person name="Puechmaille S.J."/>
            <person name="Fedrigo O."/>
            <person name="Jarvis E.D."/>
            <person name="Hiller M."/>
            <person name="Vernes S.C."/>
            <person name="Myers E.W."/>
            <person name="Teeling E.C."/>
        </authorList>
    </citation>
    <scope>NUCLEOTIDE SEQUENCE [LARGE SCALE GENOMIC DNA]</scope>
    <source>
        <strain evidence="7">MMolMol1</strain>
        <tissue evidence="7">Muscle</tissue>
    </source>
</reference>
<dbReference type="GO" id="GO:0045893">
    <property type="term" value="P:positive regulation of DNA-templated transcription"/>
    <property type="evidence" value="ECO:0007669"/>
    <property type="project" value="InterPro"/>
</dbReference>
<comment type="subcellular location">
    <subcellularLocation>
        <location evidence="5">Nucleus</location>
    </subcellularLocation>
</comment>
<organism evidence="7 8">
    <name type="scientific">Molossus molossus</name>
    <name type="common">Pallas' mastiff bat</name>
    <name type="synonym">Vespertilio molossus</name>
    <dbReference type="NCBI Taxonomy" id="27622"/>
    <lineage>
        <taxon>Eukaryota</taxon>
        <taxon>Metazoa</taxon>
        <taxon>Chordata</taxon>
        <taxon>Craniata</taxon>
        <taxon>Vertebrata</taxon>
        <taxon>Euteleostomi</taxon>
        <taxon>Mammalia</taxon>
        <taxon>Eutheria</taxon>
        <taxon>Laurasiatheria</taxon>
        <taxon>Chiroptera</taxon>
        <taxon>Yangochiroptera</taxon>
        <taxon>Molossidae</taxon>
        <taxon>Molossus</taxon>
    </lineage>
</organism>
<dbReference type="Pfam" id="PF00907">
    <property type="entry name" value="T-box"/>
    <property type="match status" value="1"/>
</dbReference>
<dbReference type="GO" id="GO:0000785">
    <property type="term" value="C:chromatin"/>
    <property type="evidence" value="ECO:0007669"/>
    <property type="project" value="TreeGrafter"/>
</dbReference>
<comment type="caution">
    <text evidence="5">Lacks conserved residue(s) required for the propagation of feature annotation.</text>
</comment>
<gene>
    <name evidence="7" type="ORF">HJG59_009964</name>
</gene>
<dbReference type="InterPro" id="IPR001699">
    <property type="entry name" value="TF_T-box"/>
</dbReference>
<dbReference type="PROSITE" id="PS50252">
    <property type="entry name" value="TBOX_3"/>
    <property type="match status" value="1"/>
</dbReference>
<dbReference type="PANTHER" id="PTHR11267:SF13">
    <property type="entry name" value="EOMESODERMIN HOMOLOG"/>
    <property type="match status" value="1"/>
</dbReference>
<evidence type="ECO:0000256" key="4">
    <source>
        <dbReference type="ARBA" id="ARBA00023242"/>
    </source>
</evidence>
<keyword evidence="2 5" id="KW-0238">DNA-binding</keyword>
<dbReference type="GO" id="GO:0000978">
    <property type="term" value="F:RNA polymerase II cis-regulatory region sequence-specific DNA binding"/>
    <property type="evidence" value="ECO:0007669"/>
    <property type="project" value="InterPro"/>
</dbReference>
<dbReference type="InterPro" id="IPR008967">
    <property type="entry name" value="p53-like_TF_DNA-bd_sf"/>
</dbReference>
<sequence>MKRTPMSLLGNQRHMFSFLSFNINGLNPATHYNAFIEVVLAYPNHWRFQGGKWVTCGKADNNTQGNKMYVHPESPNTGSHWMRQISFGKLKLTNNKDAKNNNTQMIVLQSLHKYQPRLHIVEVTEDGVEDLNEPSKTQTFTFSETQFIAVTTYQNTYITQLKIDHNPFAKDFRDNYVHCFRK</sequence>
<dbReference type="Gene3D" id="2.60.40.820">
    <property type="entry name" value="Transcription factor, T-box"/>
    <property type="match status" value="1"/>
</dbReference>
<name>A0A7J8C935_MOLMO</name>
<evidence type="ECO:0000256" key="5">
    <source>
        <dbReference type="PROSITE-ProRule" id="PRU00201"/>
    </source>
</evidence>
<dbReference type="InterPro" id="IPR036960">
    <property type="entry name" value="T-box_sf"/>
</dbReference>
<accession>A0A7J8C935</accession>
<dbReference type="EMBL" id="JACASF010000021">
    <property type="protein sequence ID" value="KAF6407340.1"/>
    <property type="molecule type" value="Genomic_DNA"/>
</dbReference>
<protein>
    <recommendedName>
        <fullName evidence="6">T-box domain-containing protein</fullName>
    </recommendedName>
</protein>
<dbReference type="AlphaFoldDB" id="A0A7J8C935"/>
<evidence type="ECO:0000313" key="8">
    <source>
        <dbReference type="Proteomes" id="UP000550707"/>
    </source>
</evidence>
<dbReference type="GO" id="GO:0001714">
    <property type="term" value="P:endodermal cell fate specification"/>
    <property type="evidence" value="ECO:0007669"/>
    <property type="project" value="TreeGrafter"/>
</dbReference>
<evidence type="ECO:0000256" key="2">
    <source>
        <dbReference type="ARBA" id="ARBA00023125"/>
    </source>
</evidence>
<dbReference type="GO" id="GO:0002302">
    <property type="term" value="P:CD8-positive, alpha-beta T cell differentiation involved in immune response"/>
    <property type="evidence" value="ECO:0007669"/>
    <property type="project" value="TreeGrafter"/>
</dbReference>
<keyword evidence="3" id="KW-0804">Transcription</keyword>
<evidence type="ECO:0000313" key="7">
    <source>
        <dbReference type="EMBL" id="KAF6407340.1"/>
    </source>
</evidence>
<keyword evidence="4 5" id="KW-0539">Nucleus</keyword>
<dbReference type="Proteomes" id="UP000550707">
    <property type="component" value="Unassembled WGS sequence"/>
</dbReference>
<dbReference type="PANTHER" id="PTHR11267">
    <property type="entry name" value="T-BOX PROTEIN-RELATED"/>
    <property type="match status" value="1"/>
</dbReference>
<comment type="caution">
    <text evidence="7">The sequence shown here is derived from an EMBL/GenBank/DDBJ whole genome shotgun (WGS) entry which is preliminary data.</text>
</comment>
<keyword evidence="1" id="KW-0805">Transcription regulation</keyword>
<dbReference type="GO" id="GO:0005634">
    <property type="term" value="C:nucleus"/>
    <property type="evidence" value="ECO:0007669"/>
    <property type="project" value="UniProtKB-SubCell"/>
</dbReference>
<dbReference type="GO" id="GO:0001707">
    <property type="term" value="P:mesoderm formation"/>
    <property type="evidence" value="ECO:0007669"/>
    <property type="project" value="TreeGrafter"/>
</dbReference>
<dbReference type="PRINTS" id="PR00937">
    <property type="entry name" value="TBOX"/>
</dbReference>
<evidence type="ECO:0000259" key="6">
    <source>
        <dbReference type="PROSITE" id="PS50252"/>
    </source>
</evidence>
<dbReference type="GO" id="GO:0000981">
    <property type="term" value="F:DNA-binding transcription factor activity, RNA polymerase II-specific"/>
    <property type="evidence" value="ECO:0007669"/>
    <property type="project" value="TreeGrafter"/>
</dbReference>
<dbReference type="InterPro" id="IPR046360">
    <property type="entry name" value="T-box_DNA-bd"/>
</dbReference>
<dbReference type="SUPFAM" id="SSF49417">
    <property type="entry name" value="p53-like transcription factors"/>
    <property type="match status" value="1"/>
</dbReference>
<dbReference type="SMART" id="SM00425">
    <property type="entry name" value="TBOX"/>
    <property type="match status" value="1"/>
</dbReference>